<reference evidence="1 2" key="1">
    <citation type="submission" date="2023-01" db="EMBL/GenBank/DDBJ databases">
        <authorList>
            <person name="Whitehead M."/>
        </authorList>
    </citation>
    <scope>NUCLEOTIDE SEQUENCE [LARGE SCALE GENOMIC DNA]</scope>
</reference>
<keyword evidence="2" id="KW-1185">Reference proteome</keyword>
<gene>
    <name evidence="1" type="ORF">MEUPH1_LOCUS27200</name>
</gene>
<dbReference type="EMBL" id="CARXXK010001098">
    <property type="protein sequence ID" value="CAI6373448.1"/>
    <property type="molecule type" value="Genomic_DNA"/>
</dbReference>
<proteinExistence type="predicted"/>
<dbReference type="Proteomes" id="UP001160148">
    <property type="component" value="Unassembled WGS sequence"/>
</dbReference>
<protein>
    <submittedName>
        <fullName evidence="1">Uncharacterized protein</fullName>
    </submittedName>
</protein>
<comment type="caution">
    <text evidence="1">The sequence shown here is derived from an EMBL/GenBank/DDBJ whole genome shotgun (WGS) entry which is preliminary data.</text>
</comment>
<dbReference type="AlphaFoldDB" id="A0AAV0XYA0"/>
<evidence type="ECO:0000313" key="2">
    <source>
        <dbReference type="Proteomes" id="UP001160148"/>
    </source>
</evidence>
<sequence length="146" mass="17220">MANIMYQFRMNDLTSKLNISEDNLKESQIAFNEINAIYLNHLNGSNEININHKKNTSADYKFNEERSKRILLQKEVYEYQGRNSAELNKLNSEVEKLQSEITKKQPSTSSKVYLKKNTLPRQIQSPMFERKIYNINPFLDKNNILQ</sequence>
<accession>A0AAV0XYA0</accession>
<evidence type="ECO:0000313" key="1">
    <source>
        <dbReference type="EMBL" id="CAI6373448.1"/>
    </source>
</evidence>
<name>A0AAV0XYA0_9HEMI</name>
<organism evidence="1 2">
    <name type="scientific">Macrosiphum euphorbiae</name>
    <name type="common">potato aphid</name>
    <dbReference type="NCBI Taxonomy" id="13131"/>
    <lineage>
        <taxon>Eukaryota</taxon>
        <taxon>Metazoa</taxon>
        <taxon>Ecdysozoa</taxon>
        <taxon>Arthropoda</taxon>
        <taxon>Hexapoda</taxon>
        <taxon>Insecta</taxon>
        <taxon>Pterygota</taxon>
        <taxon>Neoptera</taxon>
        <taxon>Paraneoptera</taxon>
        <taxon>Hemiptera</taxon>
        <taxon>Sternorrhyncha</taxon>
        <taxon>Aphidomorpha</taxon>
        <taxon>Aphidoidea</taxon>
        <taxon>Aphididae</taxon>
        <taxon>Macrosiphini</taxon>
        <taxon>Macrosiphum</taxon>
    </lineage>
</organism>